<accession>Q3B6V2</accession>
<dbReference type="AlphaFoldDB" id="Q3B6V2"/>
<evidence type="ECO:0000313" key="1">
    <source>
        <dbReference type="EMBL" id="ABB22929.1"/>
    </source>
</evidence>
<evidence type="ECO:0000313" key="2">
    <source>
        <dbReference type="Proteomes" id="UP000002709"/>
    </source>
</evidence>
<dbReference type="Proteomes" id="UP000002709">
    <property type="component" value="Chromosome"/>
</dbReference>
<proteinExistence type="predicted"/>
<protein>
    <submittedName>
        <fullName evidence="1">Uncharacterized protein</fullName>
    </submittedName>
</protein>
<dbReference type="KEGG" id="plt:Plut_0039"/>
<gene>
    <name evidence="1" type="ordered locus">Plut_0039</name>
</gene>
<organism evidence="1 2">
    <name type="scientific">Chlorobium luteolum (strain DSM 273 / BCRC 81028 / 2530)</name>
    <name type="common">Pelodictyon luteolum</name>
    <dbReference type="NCBI Taxonomy" id="319225"/>
    <lineage>
        <taxon>Bacteria</taxon>
        <taxon>Pseudomonadati</taxon>
        <taxon>Chlorobiota</taxon>
        <taxon>Chlorobiia</taxon>
        <taxon>Chlorobiales</taxon>
        <taxon>Chlorobiaceae</taxon>
        <taxon>Chlorobium/Pelodictyon group</taxon>
        <taxon>Pelodictyon</taxon>
    </lineage>
</organism>
<reference evidence="2" key="1">
    <citation type="submission" date="2005-08" db="EMBL/GenBank/DDBJ databases">
        <title>Complete sequence of Pelodictyon luteolum DSM 273.</title>
        <authorList>
            <consortium name="US DOE Joint Genome Institute"/>
            <person name="Copeland A."/>
            <person name="Lucas S."/>
            <person name="Lapidus A."/>
            <person name="Barry K."/>
            <person name="Detter J.C."/>
            <person name="Glavina T."/>
            <person name="Hammon N."/>
            <person name="Israni S."/>
            <person name="Pitluck S."/>
            <person name="Bryant D."/>
            <person name="Schmutz J."/>
            <person name="Larimer F."/>
            <person name="Land M."/>
            <person name="Kyrpides N."/>
            <person name="Ivanova N."/>
            <person name="Richardson P."/>
        </authorList>
    </citation>
    <scope>NUCLEOTIDE SEQUENCE [LARGE SCALE GENOMIC DNA]</scope>
    <source>
        <strain evidence="2">DSM 273 / BCRC 81028 / 2530</strain>
    </source>
</reference>
<keyword evidence="2" id="KW-1185">Reference proteome</keyword>
<name>Q3B6V2_CHLL3</name>
<dbReference type="EMBL" id="CP000096">
    <property type="protein sequence ID" value="ABB22929.1"/>
    <property type="molecule type" value="Genomic_DNA"/>
</dbReference>
<dbReference type="STRING" id="319225.Plut_0039"/>
<dbReference type="eggNOG" id="ENOG5033E8B">
    <property type="taxonomic scope" value="Bacteria"/>
</dbReference>
<dbReference type="HOGENOM" id="CLU_1990530_0_0_10"/>
<sequence length="147" mass="16401">MMVCNPQHPIPPPSLRRDMDNRKTMYEELIARITRAVDASEKWAENGWAVTFGPRGEEVLNLKSAEALGRAISFRREAINYWKQAQLTGQDAAASGRKALRALEAGDEPAAMNALYFCRYIEAPFAQQANTWSPLYDSLSAKTACCC</sequence>